<reference evidence="5" key="1">
    <citation type="journal article" date="2020" name="Nature">
        <title>Giant virus diversity and host interactions through global metagenomics.</title>
        <authorList>
            <person name="Schulz F."/>
            <person name="Roux S."/>
            <person name="Paez-Espino D."/>
            <person name="Jungbluth S."/>
            <person name="Walsh D.A."/>
            <person name="Denef V.J."/>
            <person name="McMahon K.D."/>
            <person name="Konstantinidis K.T."/>
            <person name="Eloe-Fadrosh E.A."/>
            <person name="Kyrpides N.C."/>
            <person name="Woyke T."/>
        </authorList>
    </citation>
    <scope>NUCLEOTIDE SEQUENCE</scope>
    <source>
        <strain evidence="5">GVMAG-M-3300023174-102</strain>
    </source>
</reference>
<dbReference type="GO" id="GO:0006366">
    <property type="term" value="P:transcription by RNA polymerase II"/>
    <property type="evidence" value="ECO:0007669"/>
    <property type="project" value="TreeGrafter"/>
</dbReference>
<organism evidence="5">
    <name type="scientific">viral metagenome</name>
    <dbReference type="NCBI Taxonomy" id="1070528"/>
    <lineage>
        <taxon>unclassified sequences</taxon>
        <taxon>metagenomes</taxon>
        <taxon>organismal metagenomes</taxon>
    </lineage>
</organism>
<protein>
    <recommendedName>
        <fullName evidence="6">DNA-directed RNA polymerase</fullName>
    </recommendedName>
</protein>
<evidence type="ECO:0008006" key="6">
    <source>
        <dbReference type="Google" id="ProtNLM"/>
    </source>
</evidence>
<name>A0A6C0CZL3_9ZZZZ</name>
<proteinExistence type="predicted"/>
<dbReference type="EMBL" id="MN739513">
    <property type="protein sequence ID" value="QHT09602.1"/>
    <property type="molecule type" value="Genomic_DNA"/>
</dbReference>
<dbReference type="FunFam" id="1.10.10.60:FF:000024">
    <property type="entry name" value="DNA-directed RNA polymerases I, II, and III subunit"/>
    <property type="match status" value="1"/>
</dbReference>
<accession>A0A6C0CZL3</accession>
<keyword evidence="3" id="KW-0862">Zinc</keyword>
<keyword evidence="1" id="KW-0240">DNA-directed RNA polymerase</keyword>
<dbReference type="GO" id="GO:0042797">
    <property type="term" value="P:tRNA transcription by RNA polymerase III"/>
    <property type="evidence" value="ECO:0007669"/>
    <property type="project" value="TreeGrafter"/>
</dbReference>
<dbReference type="GO" id="GO:0008270">
    <property type="term" value="F:zinc ion binding"/>
    <property type="evidence" value="ECO:0007669"/>
    <property type="project" value="TreeGrafter"/>
</dbReference>
<evidence type="ECO:0000313" key="5">
    <source>
        <dbReference type="EMBL" id="QHT09602.1"/>
    </source>
</evidence>
<dbReference type="PANTHER" id="PTHR23431">
    <property type="entry name" value="DNA-DIRECTED RNA POLYMERASES I, II, AND III SUBUNIT RPABC5 FAMILY MEMBER"/>
    <property type="match status" value="1"/>
</dbReference>
<dbReference type="GO" id="GO:0005736">
    <property type="term" value="C:RNA polymerase I complex"/>
    <property type="evidence" value="ECO:0007669"/>
    <property type="project" value="TreeGrafter"/>
</dbReference>
<dbReference type="PIRSF" id="PIRSF005653">
    <property type="entry name" value="RNA_pol_N/8_sub"/>
    <property type="match status" value="1"/>
</dbReference>
<dbReference type="Pfam" id="PF01194">
    <property type="entry name" value="RNA_pol_N"/>
    <property type="match status" value="1"/>
</dbReference>
<dbReference type="Gene3D" id="1.10.10.60">
    <property type="entry name" value="Homeodomain-like"/>
    <property type="match status" value="1"/>
</dbReference>
<keyword evidence="4" id="KW-0804">Transcription</keyword>
<evidence type="ECO:0000256" key="1">
    <source>
        <dbReference type="ARBA" id="ARBA00022478"/>
    </source>
</evidence>
<keyword evidence="2" id="KW-0479">Metal-binding</keyword>
<dbReference type="AlphaFoldDB" id="A0A6C0CZL3"/>
<sequence length="73" mass="8615">MIIPVRCYSCGKVVGNKWTLYEQYTKTDNMSNEAALDLLELRKYCCRRMILSHVNLIDRQLLYSESINKKIKV</sequence>
<evidence type="ECO:0000256" key="2">
    <source>
        <dbReference type="ARBA" id="ARBA00022723"/>
    </source>
</evidence>
<dbReference type="PANTHER" id="PTHR23431:SF3">
    <property type="entry name" value="DNA-DIRECTED RNA POLYMERASES I, II, AND III SUBUNIT RPABC5"/>
    <property type="match status" value="1"/>
</dbReference>
<dbReference type="InterPro" id="IPR000268">
    <property type="entry name" value="RPABC5/Rpb10"/>
</dbReference>
<dbReference type="NCBIfam" id="NF003089">
    <property type="entry name" value="PRK04016.1"/>
    <property type="match status" value="1"/>
</dbReference>
<dbReference type="InterPro" id="IPR023580">
    <property type="entry name" value="RNA_pol_su_RPB10"/>
</dbReference>
<dbReference type="GO" id="GO:0003899">
    <property type="term" value="F:DNA-directed RNA polymerase activity"/>
    <property type="evidence" value="ECO:0007669"/>
    <property type="project" value="InterPro"/>
</dbReference>
<dbReference type="GO" id="GO:0003677">
    <property type="term" value="F:DNA binding"/>
    <property type="evidence" value="ECO:0007669"/>
    <property type="project" value="InterPro"/>
</dbReference>
<evidence type="ECO:0000256" key="3">
    <source>
        <dbReference type="ARBA" id="ARBA00022833"/>
    </source>
</evidence>
<dbReference type="SUPFAM" id="SSF46924">
    <property type="entry name" value="RNA polymerase subunit RPB10"/>
    <property type="match status" value="1"/>
</dbReference>
<dbReference type="GO" id="GO:0006360">
    <property type="term" value="P:transcription by RNA polymerase I"/>
    <property type="evidence" value="ECO:0007669"/>
    <property type="project" value="TreeGrafter"/>
</dbReference>
<dbReference type="GO" id="GO:0005666">
    <property type="term" value="C:RNA polymerase III complex"/>
    <property type="evidence" value="ECO:0007669"/>
    <property type="project" value="TreeGrafter"/>
</dbReference>
<dbReference type="GO" id="GO:0005665">
    <property type="term" value="C:RNA polymerase II, core complex"/>
    <property type="evidence" value="ECO:0007669"/>
    <property type="project" value="TreeGrafter"/>
</dbReference>
<evidence type="ECO:0000256" key="4">
    <source>
        <dbReference type="ARBA" id="ARBA00023163"/>
    </source>
</evidence>